<evidence type="ECO:0000313" key="2">
    <source>
        <dbReference type="Proteomes" id="UP000178622"/>
    </source>
</evidence>
<dbReference type="OrthoDB" id="9781848at2"/>
<dbReference type="InterPro" id="IPR027417">
    <property type="entry name" value="P-loop_NTPase"/>
</dbReference>
<comment type="caution">
    <text evidence="1">The sequence shown here is derived from an EMBL/GenBank/DDBJ whole genome shotgun (WGS) entry which is preliminary data.</text>
</comment>
<organism evidence="1 2">
    <name type="scientific">Floricoccus tropicus</name>
    <dbReference type="NCBI Taxonomy" id="1859473"/>
    <lineage>
        <taxon>Bacteria</taxon>
        <taxon>Bacillati</taxon>
        <taxon>Bacillota</taxon>
        <taxon>Bacilli</taxon>
        <taxon>Lactobacillales</taxon>
        <taxon>Streptococcaceae</taxon>
        <taxon>Floricoccus</taxon>
    </lineage>
</organism>
<accession>A0A1E8GMU3</accession>
<dbReference type="RefSeq" id="WP_070792086.1">
    <property type="nucleotide sequence ID" value="NZ_MKIR01000012.1"/>
</dbReference>
<gene>
    <name evidence="1" type="ORF">BG261_03030</name>
</gene>
<dbReference type="Proteomes" id="UP000178622">
    <property type="component" value="Unassembled WGS sequence"/>
</dbReference>
<dbReference type="Pfam" id="PF13671">
    <property type="entry name" value="AAA_33"/>
    <property type="match status" value="1"/>
</dbReference>
<dbReference type="STRING" id="1859473.BG261_03030"/>
<dbReference type="SUPFAM" id="SSF52540">
    <property type="entry name" value="P-loop containing nucleoside triphosphate hydrolases"/>
    <property type="match status" value="1"/>
</dbReference>
<evidence type="ECO:0000313" key="1">
    <source>
        <dbReference type="EMBL" id="OFI49569.1"/>
    </source>
</evidence>
<proteinExistence type="predicted"/>
<dbReference type="EMBL" id="MKIR01000012">
    <property type="protein sequence ID" value="OFI49569.1"/>
    <property type="molecule type" value="Genomic_DNA"/>
</dbReference>
<reference evidence="2" key="1">
    <citation type="submission" date="2016-09" db="EMBL/GenBank/DDBJ databases">
        <title>Draft genome sequence of a novel species of the family Streptococcaceae isolated from flowers.</title>
        <authorList>
            <person name="Chuah L.-O."/>
            <person name="Yap K.-P."/>
            <person name="Thong K.L."/>
            <person name="Liong M.T."/>
            <person name="Ahmad R."/>
            <person name="Rusul G."/>
        </authorList>
    </citation>
    <scope>NUCLEOTIDE SEQUENCE [LARGE SCALE GENOMIC DNA]</scope>
    <source>
        <strain evidence="2">DF1</strain>
    </source>
</reference>
<evidence type="ECO:0008006" key="3">
    <source>
        <dbReference type="Google" id="ProtNLM"/>
    </source>
</evidence>
<dbReference type="Gene3D" id="3.40.50.300">
    <property type="entry name" value="P-loop containing nucleotide triphosphate hydrolases"/>
    <property type="match status" value="1"/>
</dbReference>
<keyword evidence="2" id="KW-1185">Reference proteome</keyword>
<protein>
    <recommendedName>
        <fullName evidence="3">Uridine kinase</fullName>
    </recommendedName>
</protein>
<dbReference type="AlphaFoldDB" id="A0A1E8GMU3"/>
<sequence>MSKLIILKGNSASGKTTTAKKLLLSLPKGSAMLISQDMVRREILAVDDLPNNPSLALIFEMAKYGNKNFEYVIIEGIFSTARYKQMFEELYDLFNGNVSSFYFDISFEETLKRHSGRDKSKEFGEKEMKSWWLEQDRLHFLGEITITENQDQDEVLQLIIRNTKGD</sequence>
<name>A0A1E8GMU3_9LACT</name>
<dbReference type="NCBIfam" id="NF005255">
    <property type="entry name" value="PRK06762.2-2"/>
    <property type="match status" value="1"/>
</dbReference>